<feature type="transmembrane region" description="Helical" evidence="5">
    <location>
        <begin position="96"/>
        <end position="116"/>
    </location>
</feature>
<evidence type="ECO:0000256" key="3">
    <source>
        <dbReference type="ARBA" id="ARBA00022989"/>
    </source>
</evidence>
<gene>
    <name evidence="6" type="ORF">EV209_2452</name>
</gene>
<reference evidence="6 7" key="1">
    <citation type="submission" date="2019-02" db="EMBL/GenBank/DDBJ databases">
        <title>Genomic Encyclopedia of Type Strains, Phase IV (KMG-IV): sequencing the most valuable type-strain genomes for metagenomic binning, comparative biology and taxonomic classification.</title>
        <authorList>
            <person name="Goeker M."/>
        </authorList>
    </citation>
    <scope>NUCLEOTIDE SEQUENCE [LARGE SCALE GENOMIC DNA]</scope>
    <source>
        <strain evidence="6 7">DSM 29486</strain>
    </source>
</reference>
<dbReference type="CDD" id="cd16914">
    <property type="entry name" value="EcfT"/>
    <property type="match status" value="1"/>
</dbReference>
<dbReference type="InterPro" id="IPR003339">
    <property type="entry name" value="ABC/ECF_trnsptr_transmembrane"/>
</dbReference>
<feature type="transmembrane region" description="Helical" evidence="5">
    <location>
        <begin position="58"/>
        <end position="84"/>
    </location>
</feature>
<evidence type="ECO:0000256" key="4">
    <source>
        <dbReference type="ARBA" id="ARBA00023136"/>
    </source>
</evidence>
<keyword evidence="4 5" id="KW-0472">Membrane</keyword>
<keyword evidence="2 5" id="KW-0812">Transmembrane</keyword>
<accession>A0A4Q7P2G3</accession>
<keyword evidence="7" id="KW-1185">Reference proteome</keyword>
<dbReference type="Pfam" id="PF02361">
    <property type="entry name" value="CbiQ"/>
    <property type="match status" value="1"/>
</dbReference>
<evidence type="ECO:0000313" key="6">
    <source>
        <dbReference type="EMBL" id="RZS94086.1"/>
    </source>
</evidence>
<organism evidence="6 7">
    <name type="scientific">Cuneatibacter caecimuris</name>
    <dbReference type="NCBI Taxonomy" id="1796618"/>
    <lineage>
        <taxon>Bacteria</taxon>
        <taxon>Bacillati</taxon>
        <taxon>Bacillota</taxon>
        <taxon>Clostridia</taxon>
        <taxon>Lachnospirales</taxon>
        <taxon>Lachnospiraceae</taxon>
        <taxon>Cuneatibacter</taxon>
    </lineage>
</organism>
<dbReference type="AlphaFoldDB" id="A0A4Q7P2G3"/>
<dbReference type="GO" id="GO:0005886">
    <property type="term" value="C:plasma membrane"/>
    <property type="evidence" value="ECO:0007669"/>
    <property type="project" value="UniProtKB-ARBA"/>
</dbReference>
<feature type="transmembrane region" description="Helical" evidence="5">
    <location>
        <begin position="249"/>
        <end position="277"/>
    </location>
</feature>
<evidence type="ECO:0000256" key="2">
    <source>
        <dbReference type="ARBA" id="ARBA00022692"/>
    </source>
</evidence>
<comment type="subcellular location">
    <subcellularLocation>
        <location evidence="1">Membrane</location>
        <topology evidence="1">Multi-pass membrane protein</topology>
    </subcellularLocation>
</comment>
<proteinExistence type="predicted"/>
<dbReference type="Proteomes" id="UP000292927">
    <property type="component" value="Unassembled WGS sequence"/>
</dbReference>
<protein>
    <submittedName>
        <fullName evidence="6">Energy-coupling factor transport system permease protein</fullName>
    </submittedName>
</protein>
<dbReference type="RefSeq" id="WP_165388917.1">
    <property type="nucleotide sequence ID" value="NZ_SGXF01000005.1"/>
</dbReference>
<dbReference type="EMBL" id="SGXF01000005">
    <property type="protein sequence ID" value="RZS94086.1"/>
    <property type="molecule type" value="Genomic_DNA"/>
</dbReference>
<sequence>MKKNCFSAYHPAVVFLYFAGAAGLCMCSLHPYYVLVSYLCGAVLLGISCGLRRVFRQVLATLAVVAVTAAVNGLTGGLGLTVLFYLGGTPVTWESVFYGLCSGGMLAAVLQWFACYQRIMTGDKFLELFGRGFPTVSMMLSMVFRYIPDMLGKGREIRAAQKALTGGKSGGKREQMKEGVRLASVLMNWSMENSMETADSMQAREYGKGPRSRYIHERMSRGDYRAALILAALLIVSAFGVFGKASEFVFYPFLGGMEAGICFLPVYGLYLLIPALLEGKELIWWMRLR</sequence>
<comment type="caution">
    <text evidence="6">The sequence shown here is derived from an EMBL/GenBank/DDBJ whole genome shotgun (WGS) entry which is preliminary data.</text>
</comment>
<evidence type="ECO:0000313" key="7">
    <source>
        <dbReference type="Proteomes" id="UP000292927"/>
    </source>
</evidence>
<name>A0A4Q7P2G3_9FIRM</name>
<evidence type="ECO:0000256" key="1">
    <source>
        <dbReference type="ARBA" id="ARBA00004141"/>
    </source>
</evidence>
<feature type="transmembrane region" description="Helical" evidence="5">
    <location>
        <begin position="31"/>
        <end position="51"/>
    </location>
</feature>
<feature type="transmembrane region" description="Helical" evidence="5">
    <location>
        <begin position="224"/>
        <end position="243"/>
    </location>
</feature>
<evidence type="ECO:0000256" key="5">
    <source>
        <dbReference type="SAM" id="Phobius"/>
    </source>
</evidence>
<keyword evidence="3 5" id="KW-1133">Transmembrane helix</keyword>